<evidence type="ECO:0000256" key="1">
    <source>
        <dbReference type="SAM" id="MobiDB-lite"/>
    </source>
</evidence>
<name>A0A8X6VAD5_TRICX</name>
<keyword evidence="3" id="KW-1185">Reference proteome</keyword>
<proteinExistence type="predicted"/>
<evidence type="ECO:0000313" key="3">
    <source>
        <dbReference type="Proteomes" id="UP000887159"/>
    </source>
</evidence>
<dbReference type="Proteomes" id="UP000887159">
    <property type="component" value="Unassembled WGS sequence"/>
</dbReference>
<protein>
    <submittedName>
        <fullName evidence="2">Uncharacterized protein</fullName>
    </submittedName>
</protein>
<reference evidence="2" key="1">
    <citation type="submission" date="2020-08" db="EMBL/GenBank/DDBJ databases">
        <title>Multicomponent nature underlies the extraordinary mechanical properties of spider dragline silk.</title>
        <authorList>
            <person name="Kono N."/>
            <person name="Nakamura H."/>
            <person name="Mori M."/>
            <person name="Yoshida Y."/>
            <person name="Ohtoshi R."/>
            <person name="Malay A.D."/>
            <person name="Moran D.A.P."/>
            <person name="Tomita M."/>
            <person name="Numata K."/>
            <person name="Arakawa K."/>
        </authorList>
    </citation>
    <scope>NUCLEOTIDE SEQUENCE</scope>
</reference>
<comment type="caution">
    <text evidence="2">The sequence shown here is derived from an EMBL/GenBank/DDBJ whole genome shotgun (WGS) entry which is preliminary data.</text>
</comment>
<evidence type="ECO:0000313" key="2">
    <source>
        <dbReference type="EMBL" id="GFY05284.1"/>
    </source>
</evidence>
<accession>A0A8X6VAD5</accession>
<feature type="region of interest" description="Disordered" evidence="1">
    <location>
        <begin position="1"/>
        <end position="23"/>
    </location>
</feature>
<sequence>MHPERCVNDASPSSDRSPDACPTNRALTSEKEIRYARHVKSVGAQTNSRWCGVEVKRGGAGPSHMWAAKNLNRRRVKHPGGYSQCQRDRSIDRPSIWIMRYGDVVDLTRRGHD</sequence>
<gene>
    <name evidence="2" type="ORF">TNCV_2207301</name>
</gene>
<organism evidence="2 3">
    <name type="scientific">Trichonephila clavipes</name>
    <name type="common">Golden silk orbweaver</name>
    <name type="synonym">Nephila clavipes</name>
    <dbReference type="NCBI Taxonomy" id="2585209"/>
    <lineage>
        <taxon>Eukaryota</taxon>
        <taxon>Metazoa</taxon>
        <taxon>Ecdysozoa</taxon>
        <taxon>Arthropoda</taxon>
        <taxon>Chelicerata</taxon>
        <taxon>Arachnida</taxon>
        <taxon>Araneae</taxon>
        <taxon>Araneomorphae</taxon>
        <taxon>Entelegynae</taxon>
        <taxon>Araneoidea</taxon>
        <taxon>Nephilidae</taxon>
        <taxon>Trichonephila</taxon>
    </lineage>
</organism>
<dbReference type="EMBL" id="BMAU01021250">
    <property type="protein sequence ID" value="GFY05284.1"/>
    <property type="molecule type" value="Genomic_DNA"/>
</dbReference>
<dbReference type="AlphaFoldDB" id="A0A8X6VAD5"/>